<evidence type="ECO:0000256" key="8">
    <source>
        <dbReference type="ARBA" id="ARBA00022833"/>
    </source>
</evidence>
<dbReference type="PANTHER" id="PTHR19265:SF0">
    <property type="entry name" value="MEIOSIS-SPECIFIC NUCLEAR STRUCTURAL PROTEIN 1"/>
    <property type="match status" value="1"/>
</dbReference>
<dbReference type="GO" id="GO:0008270">
    <property type="term" value="F:zinc ion binding"/>
    <property type="evidence" value="ECO:0007669"/>
    <property type="project" value="UniProtKB-KW"/>
</dbReference>
<evidence type="ECO:0000256" key="16">
    <source>
        <dbReference type="ARBA" id="ARBA00046114"/>
    </source>
</evidence>
<keyword evidence="7 17" id="KW-0863">Zinc-finger</keyword>
<evidence type="ECO:0000256" key="10">
    <source>
        <dbReference type="ARBA" id="ARBA00023054"/>
    </source>
</evidence>
<dbReference type="GO" id="GO:0005634">
    <property type="term" value="C:nucleus"/>
    <property type="evidence" value="ECO:0007669"/>
    <property type="project" value="UniProtKB-SubCell"/>
</dbReference>
<evidence type="ECO:0000256" key="15">
    <source>
        <dbReference type="ARBA" id="ARBA00023273"/>
    </source>
</evidence>
<keyword evidence="22" id="KW-1185">Reference proteome</keyword>
<evidence type="ECO:0000256" key="6">
    <source>
        <dbReference type="ARBA" id="ARBA00022723"/>
    </source>
</evidence>
<dbReference type="SUPFAM" id="SSF52047">
    <property type="entry name" value="RNI-like"/>
    <property type="match status" value="1"/>
</dbReference>
<evidence type="ECO:0000256" key="5">
    <source>
        <dbReference type="ARBA" id="ARBA00022490"/>
    </source>
</evidence>
<comment type="caution">
    <text evidence="21">The sequence shown here is derived from an EMBL/GenBank/DDBJ whole genome shotgun (WGS) entry which is preliminary data.</text>
</comment>
<keyword evidence="14" id="KW-0469">Meiosis</keyword>
<dbReference type="InterPro" id="IPR043597">
    <property type="entry name" value="TPH_dom"/>
</dbReference>
<feature type="compositionally biased region" description="Low complexity" evidence="19">
    <location>
        <begin position="1658"/>
        <end position="1668"/>
    </location>
</feature>
<keyword evidence="11" id="KW-0969">Cilium</keyword>
<feature type="region of interest" description="Disordered" evidence="19">
    <location>
        <begin position="1330"/>
        <end position="1407"/>
    </location>
</feature>
<evidence type="ECO:0000256" key="2">
    <source>
        <dbReference type="ARBA" id="ARBA00004611"/>
    </source>
</evidence>
<protein>
    <recommendedName>
        <fullName evidence="4">Meiosis-specific nuclear structural protein 1</fullName>
    </recommendedName>
</protein>
<dbReference type="Gene3D" id="3.80.10.10">
    <property type="entry name" value="Ribonuclease Inhibitor"/>
    <property type="match status" value="1"/>
</dbReference>
<comment type="subcellular location">
    <subcellularLocation>
        <location evidence="2">Cytoplasm</location>
        <location evidence="2">Cytoskeleton</location>
        <location evidence="2">Flagellum axoneme</location>
    </subcellularLocation>
    <subcellularLocation>
        <location evidence="1">Nucleus</location>
    </subcellularLocation>
</comment>
<dbReference type="SUPFAM" id="SSF57850">
    <property type="entry name" value="RING/U-box"/>
    <property type="match status" value="1"/>
</dbReference>
<feature type="region of interest" description="Disordered" evidence="19">
    <location>
        <begin position="1251"/>
        <end position="1279"/>
    </location>
</feature>
<dbReference type="InterPro" id="IPR026504">
    <property type="entry name" value="MNS1"/>
</dbReference>
<evidence type="ECO:0000256" key="13">
    <source>
        <dbReference type="ARBA" id="ARBA00023242"/>
    </source>
</evidence>
<comment type="function">
    <text evidence="16">Microtubule inner protein (MIP) part of the dynein-decorated doublet microtubules (DMTs) in cilia axoneme, which is required for motile cilia beating. May play a role in the control of meiotic division and germ cell differentiation through regulation of pairing and recombination during meiosis. Required for sperm flagella assembly. May play a role in the assembly and function of the outer dynein arm-docking complex (ODA-DC). ODA-DC mediates outer dynein arms (ODA) binding onto the axonemal doublet microtubules.</text>
</comment>
<dbReference type="EMBL" id="JAAPAO010000126">
    <property type="protein sequence ID" value="KAF4671858.1"/>
    <property type="molecule type" value="Genomic_DNA"/>
</dbReference>
<keyword evidence="5" id="KW-0963">Cytoplasm</keyword>
<evidence type="ECO:0000256" key="3">
    <source>
        <dbReference type="ARBA" id="ARBA00009158"/>
    </source>
</evidence>
<evidence type="ECO:0000313" key="21">
    <source>
        <dbReference type="EMBL" id="KAF4671858.1"/>
    </source>
</evidence>
<dbReference type="GO" id="GO:0051321">
    <property type="term" value="P:meiotic cell cycle"/>
    <property type="evidence" value="ECO:0007669"/>
    <property type="project" value="UniProtKB-KW"/>
</dbReference>
<evidence type="ECO:0000256" key="9">
    <source>
        <dbReference type="ARBA" id="ARBA00022846"/>
    </source>
</evidence>
<dbReference type="Gene3D" id="3.30.40.10">
    <property type="entry name" value="Zinc/RING finger domain, C3HC4 (zinc finger)"/>
    <property type="match status" value="1"/>
</dbReference>
<dbReference type="InterPro" id="IPR018957">
    <property type="entry name" value="Znf_C3HC4_RING-type"/>
</dbReference>
<dbReference type="Pfam" id="PF00097">
    <property type="entry name" value="zf-C3HC4"/>
    <property type="match status" value="1"/>
</dbReference>
<evidence type="ECO:0000256" key="18">
    <source>
        <dbReference type="SAM" id="Coils"/>
    </source>
</evidence>
<evidence type="ECO:0000256" key="19">
    <source>
        <dbReference type="SAM" id="MobiDB-lite"/>
    </source>
</evidence>
<dbReference type="InterPro" id="IPR032675">
    <property type="entry name" value="LRR_dom_sf"/>
</dbReference>
<evidence type="ECO:0000256" key="17">
    <source>
        <dbReference type="PROSITE-ProRule" id="PRU00175"/>
    </source>
</evidence>
<evidence type="ECO:0000256" key="14">
    <source>
        <dbReference type="ARBA" id="ARBA00023254"/>
    </source>
</evidence>
<evidence type="ECO:0000259" key="20">
    <source>
        <dbReference type="PROSITE" id="PS50089"/>
    </source>
</evidence>
<dbReference type="Pfam" id="PF13868">
    <property type="entry name" value="TPH"/>
    <property type="match status" value="1"/>
</dbReference>
<evidence type="ECO:0000256" key="11">
    <source>
        <dbReference type="ARBA" id="ARBA00023069"/>
    </source>
</evidence>
<dbReference type="Proteomes" id="UP000591131">
    <property type="component" value="Unassembled WGS sequence"/>
</dbReference>
<accession>A0A7J6MJT2</accession>
<dbReference type="Gene3D" id="2.30.30.40">
    <property type="entry name" value="SH3 Domains"/>
    <property type="match status" value="1"/>
</dbReference>
<keyword evidence="12" id="KW-0206">Cytoskeleton</keyword>
<dbReference type="OrthoDB" id="427429at2759"/>
<feature type="region of interest" description="Disordered" evidence="19">
    <location>
        <begin position="1079"/>
        <end position="1116"/>
    </location>
</feature>
<evidence type="ECO:0000256" key="7">
    <source>
        <dbReference type="ARBA" id="ARBA00022771"/>
    </source>
</evidence>
<feature type="compositionally biased region" description="Basic residues" evidence="19">
    <location>
        <begin position="741"/>
        <end position="750"/>
    </location>
</feature>
<feature type="region of interest" description="Disordered" evidence="19">
    <location>
        <begin position="1649"/>
        <end position="1673"/>
    </location>
</feature>
<feature type="compositionally biased region" description="Polar residues" evidence="19">
    <location>
        <begin position="1450"/>
        <end position="1468"/>
    </location>
</feature>
<comment type="similarity">
    <text evidence="3">Belongs to the MNS1 family.</text>
</comment>
<dbReference type="InterPro" id="IPR013083">
    <property type="entry name" value="Znf_RING/FYVE/PHD"/>
</dbReference>
<keyword evidence="9" id="KW-0282">Flagellum</keyword>
<feature type="region of interest" description="Disordered" evidence="19">
    <location>
        <begin position="731"/>
        <end position="774"/>
    </location>
</feature>
<feature type="domain" description="RING-type" evidence="20">
    <location>
        <begin position="1149"/>
        <end position="1201"/>
    </location>
</feature>
<keyword evidence="8" id="KW-0862">Zinc</keyword>
<name>A0A7J6MJT2_PERCH</name>
<sequence>MFRGAWKDVMRLQQYASGGSGGGYMAQLRRYRERELAKFREVEARNESLGKMLKDQLILGGHSKSDKRVELKRWKREQDEIARERTADAEYLAETTHKETKKTIMAMEEAAAAELEARQARAVREDQLRRRICEESDELKQLRARIELAKVNRERAAQLLDMEYRAQEQRRLEEQLETQLEIERLRDLEKEQLKEYTVQEKREYAKNLQQKQIEEKELQREIALKEHLREKAQVDAVVRRIQKEEMDAMERRRQQQLDTQKQLKEFAEEAARMRRQQQAADREEEARIEAYARAKREMEERLDAEKAAKEKEKKRILDKMMAEQAAKASKDAELEYYRNELFWEELEKKSREREKAEAAKRAKDREDMLAAYEYQMEMKEKRRQEEEAQEARFREQLMAKFANDAKIEQMNAQRRRMKVLEHKREVDRLVEERKRQFDAEREKERKEYEELLKFDEVREKVIAEERKRLLAEYGAELYDFLPKGTVQTEEVLGFGGGGAGMMDVRRWLCVEDKTISTIAVSFLLRVMPATAAATAGPTNHVPTQTEKYQAYVTSELNGIERDLKEWFLTRRFRMERSLAIKKELDDNNFTGLSNNTPEDIPVREKVMWSDIVTGRPSLAGEDLSVDGKQRKADLYTRMFDSATDNDHKCRPTGMTFFRCLSTNFASPAVDSECDGEFKAFDQCRQDIIKEQADATNSALLAQDIADRRARALFERRMVLLDSLKAAEAKEGAAAMTSTSSSHHHHHRHPHGGGGGGVVYSPLHAKGPGTSNTKGDTKWRNCFHITPTKPDGTYWLTVRLNNKRLGVDRALVQDASAALEQFLQDHKKEYKKSNPGPTTNDPTFVYRYRLCANVELAENQLTSPGCIVMLNTLMQHKVQCKALRLYRNCIDDVAVCRLSQMLADQNEAIEELHLSNNRITERGIMQLLMTFALHPNHAYPWQAKSQFYQPTWLRMENNNISKPQEMLEVLTETGKLILCIADDKSGCGPSKCVHAFKEQKPSPIAHLHMYDVHPNASPQGLLSKEEMVKIASCKSYDEIKKLPPPKSGPVMSISGHTLPQAASNALSAFIGGNAAALTSGATSSQTHSGGGVNTAAGSGASSGTVKGAWPAASRPSGPASDTVIHRYQLVNLLPPNDCSEEAVDLSHCICGRCNNVLKDPIQARPCRHRFCRNCFQAHMERFTIPAKQKNQPVTSIPCPSCDLGLARSDVGGLDEKTLREYRQTRVRCKHHPVNFVSPLYLAEKAAAEGALGSGERSAAESGGDGGKGSSSTASGNPPSELVKTALGIECRWQGTVSEYAAHIHQCQVEEIVRDQMAPRADFASVVRNKSATSNVGGSTPSASAAAQQQGSGGGVVSPTALRDKGPGSPSSGQRRQAGSMLPAAADVTSDSTTTATTRTEPPGIAGLGPLPTASLGMIEAAASIAAAVEGELKNSAPKVYEAMAMGANDTLVESGTLPPTSDWSPNSKASTRRSKPPMTPLSRMGEGDDGGERQGYMERMPPPLRQEDRGVYATSSSEVHPPGQRHGQGYFYDQRLEGPPLLPPQQRSYHQTMGPSDYVTGPPPQQHSYSNQMPPYPAGYDHHHHQGNYDNGGYHQFNGVGGGGPAATAAAAAPQHFMPGGYEDEASRRRREFEAIAAAATAAHQYPTREYDSHHYHHQQQQQQKQQQQSEPDTRAVNEYRRIVHDFVPDPETMNVGNSGSFLDLCAGDVVRVLEVTASGWAAGMRVDEDWRDIPHPQTGSTAWFPYSFSVAIER</sequence>
<reference evidence="21 22" key="1">
    <citation type="submission" date="2020-04" db="EMBL/GenBank/DDBJ databases">
        <title>Perkinsus chesapeaki whole genome sequence.</title>
        <authorList>
            <person name="Bogema D.R."/>
        </authorList>
    </citation>
    <scope>NUCLEOTIDE SEQUENCE [LARGE SCALE GENOMIC DNA]</scope>
    <source>
        <strain evidence="21">ATCC PRA-425</strain>
    </source>
</reference>
<feature type="region of interest" description="Disordered" evidence="19">
    <location>
        <begin position="1450"/>
        <end position="1503"/>
    </location>
</feature>
<evidence type="ECO:0000256" key="4">
    <source>
        <dbReference type="ARBA" id="ARBA00014813"/>
    </source>
</evidence>
<proteinExistence type="inferred from homology"/>
<keyword evidence="10 18" id="KW-0175">Coiled coil</keyword>
<keyword evidence="13" id="KW-0539">Nucleus</keyword>
<keyword evidence="15" id="KW-0966">Cell projection</keyword>
<feature type="region of interest" description="Disordered" evidence="19">
    <location>
        <begin position="1546"/>
        <end position="1586"/>
    </location>
</feature>
<evidence type="ECO:0000256" key="12">
    <source>
        <dbReference type="ARBA" id="ARBA00023212"/>
    </source>
</evidence>
<feature type="compositionally biased region" description="Low complexity" evidence="19">
    <location>
        <begin position="1334"/>
        <end position="1348"/>
    </location>
</feature>
<gene>
    <name evidence="21" type="ORF">FOL47_001153</name>
</gene>
<evidence type="ECO:0000313" key="22">
    <source>
        <dbReference type="Proteomes" id="UP000591131"/>
    </source>
</evidence>
<feature type="coiled-coil region" evidence="18">
    <location>
        <begin position="105"/>
        <end position="319"/>
    </location>
</feature>
<feature type="coiled-coil region" evidence="18">
    <location>
        <begin position="346"/>
        <end position="423"/>
    </location>
</feature>
<evidence type="ECO:0000256" key="1">
    <source>
        <dbReference type="ARBA" id="ARBA00004123"/>
    </source>
</evidence>
<organism evidence="21 22">
    <name type="scientific">Perkinsus chesapeaki</name>
    <name type="common">Clam parasite</name>
    <name type="synonym">Perkinsus andrewsi</name>
    <dbReference type="NCBI Taxonomy" id="330153"/>
    <lineage>
        <taxon>Eukaryota</taxon>
        <taxon>Sar</taxon>
        <taxon>Alveolata</taxon>
        <taxon>Perkinsozoa</taxon>
        <taxon>Perkinsea</taxon>
        <taxon>Perkinsida</taxon>
        <taxon>Perkinsidae</taxon>
        <taxon>Perkinsus</taxon>
    </lineage>
</organism>
<feature type="compositionally biased region" description="Polar residues" evidence="19">
    <location>
        <begin position="1094"/>
        <end position="1103"/>
    </location>
</feature>
<keyword evidence="6" id="KW-0479">Metal-binding</keyword>
<dbReference type="PROSITE" id="PS51808">
    <property type="entry name" value="CHCH"/>
    <property type="match status" value="1"/>
</dbReference>
<feature type="compositionally biased region" description="Low complexity" evidence="19">
    <location>
        <begin position="1382"/>
        <end position="1398"/>
    </location>
</feature>
<dbReference type="PROSITE" id="PS50089">
    <property type="entry name" value="ZF_RING_2"/>
    <property type="match status" value="1"/>
</dbReference>
<feature type="compositionally biased region" description="Low complexity" evidence="19">
    <location>
        <begin position="1251"/>
        <end position="1260"/>
    </location>
</feature>
<dbReference type="InterPro" id="IPR001841">
    <property type="entry name" value="Znf_RING"/>
</dbReference>
<dbReference type="PANTHER" id="PTHR19265">
    <property type="entry name" value="MEIOSIS-SPECIFIC NUCLEAR STRUCTURAL PROTEIN 1"/>
    <property type="match status" value="1"/>
</dbReference>